<keyword evidence="9" id="KW-0472">Membrane</keyword>
<dbReference type="SMART" id="SM00584">
    <property type="entry name" value="TLDc"/>
    <property type="match status" value="1"/>
</dbReference>
<dbReference type="AlphaFoldDB" id="H2YYE8"/>
<dbReference type="PANTHER" id="PTHR23354:SF62">
    <property type="entry name" value="MUSTARD, ISOFORM V"/>
    <property type="match status" value="1"/>
</dbReference>
<evidence type="ECO:0000256" key="1">
    <source>
        <dbReference type="ARBA" id="ARBA00004156"/>
    </source>
</evidence>
<dbReference type="GO" id="GO:0005634">
    <property type="term" value="C:nucleus"/>
    <property type="evidence" value="ECO:0007669"/>
    <property type="project" value="TreeGrafter"/>
</dbReference>
<evidence type="ECO:0000256" key="8">
    <source>
        <dbReference type="ARBA" id="ARBA00023128"/>
    </source>
</evidence>
<proteinExistence type="inferred from homology"/>
<protein>
    <recommendedName>
        <fullName evidence="12">Oxidation resistance protein 1</fullName>
    </recommendedName>
    <alternativeName>
        <fullName evidence="6">TBC1 domain family member 24</fullName>
    </alternativeName>
</protein>
<dbReference type="InParanoid" id="H2YYE8"/>
<dbReference type="Ensembl" id="ENSCSAVT00000010484.1">
    <property type="protein sequence ID" value="ENSCSAVP00000010359.1"/>
    <property type="gene ID" value="ENSCSAVG00000006097.1"/>
</dbReference>
<feature type="domain" description="TLDc" evidence="14">
    <location>
        <begin position="309"/>
        <end position="491"/>
    </location>
</feature>
<evidence type="ECO:0000256" key="5">
    <source>
        <dbReference type="ARBA" id="ARBA00011546"/>
    </source>
</evidence>
<comment type="subcellular location">
    <subcellularLocation>
        <location evidence="1">Cytoplasmic vesicle membrane</location>
    </subcellularLocation>
    <subcellularLocation>
        <location evidence="3">Endomembrane system</location>
        <topology evidence="3">Peripheral membrane protein</topology>
    </subcellularLocation>
    <subcellularLocation>
        <location evidence="2">Mitochondrion</location>
    </subcellularLocation>
    <subcellularLocation>
        <location evidence="11">Synapse</location>
    </subcellularLocation>
</comment>
<dbReference type="InterPro" id="IPR000195">
    <property type="entry name" value="Rab-GAP-TBC_dom"/>
</dbReference>
<keyword evidence="8" id="KW-0496">Mitochondrion</keyword>
<organism evidence="15 16">
    <name type="scientific">Ciona savignyi</name>
    <name type="common">Pacific transparent sea squirt</name>
    <dbReference type="NCBI Taxonomy" id="51511"/>
    <lineage>
        <taxon>Eukaryota</taxon>
        <taxon>Metazoa</taxon>
        <taxon>Chordata</taxon>
        <taxon>Tunicata</taxon>
        <taxon>Ascidiacea</taxon>
        <taxon>Phlebobranchia</taxon>
        <taxon>Cionidae</taxon>
        <taxon>Ciona</taxon>
    </lineage>
</organism>
<evidence type="ECO:0000256" key="7">
    <source>
        <dbReference type="ARBA" id="ARBA00023018"/>
    </source>
</evidence>
<dbReference type="Pfam" id="PF07534">
    <property type="entry name" value="TLD"/>
    <property type="match status" value="1"/>
</dbReference>
<dbReference type="SUPFAM" id="SSF47923">
    <property type="entry name" value="Ypt/Rab-GAP domain of gyp1p"/>
    <property type="match status" value="1"/>
</dbReference>
<evidence type="ECO:0000313" key="16">
    <source>
        <dbReference type="Proteomes" id="UP000007875"/>
    </source>
</evidence>
<dbReference type="GO" id="GO:0030659">
    <property type="term" value="C:cytoplasmic vesicle membrane"/>
    <property type="evidence" value="ECO:0007669"/>
    <property type="project" value="UniProtKB-SubCell"/>
</dbReference>
<evidence type="ECO:0000256" key="6">
    <source>
        <dbReference type="ARBA" id="ARBA00014206"/>
    </source>
</evidence>
<reference evidence="15" key="2">
    <citation type="submission" date="2025-08" db="UniProtKB">
        <authorList>
            <consortium name="Ensembl"/>
        </authorList>
    </citation>
    <scope>IDENTIFICATION</scope>
</reference>
<keyword evidence="16" id="KW-1185">Reference proteome</keyword>
<dbReference type="GeneTree" id="ENSGT00410000025739"/>
<evidence type="ECO:0000259" key="14">
    <source>
        <dbReference type="PROSITE" id="PS51886"/>
    </source>
</evidence>
<dbReference type="GO" id="GO:0005739">
    <property type="term" value="C:mitochondrion"/>
    <property type="evidence" value="ECO:0007669"/>
    <property type="project" value="UniProtKB-SubCell"/>
</dbReference>
<reference evidence="15" key="3">
    <citation type="submission" date="2025-09" db="UniProtKB">
        <authorList>
            <consortium name="Ensembl"/>
        </authorList>
    </citation>
    <scope>IDENTIFICATION</scope>
</reference>
<evidence type="ECO:0000256" key="9">
    <source>
        <dbReference type="ARBA" id="ARBA00023136"/>
    </source>
</evidence>
<dbReference type="Pfam" id="PF00566">
    <property type="entry name" value="RabGAP-TBC"/>
    <property type="match status" value="1"/>
</dbReference>
<evidence type="ECO:0000256" key="4">
    <source>
        <dbReference type="ARBA" id="ARBA00009540"/>
    </source>
</evidence>
<evidence type="ECO:0000256" key="13">
    <source>
        <dbReference type="ARBA" id="ARBA00046245"/>
    </source>
</evidence>
<dbReference type="GO" id="GO:0012505">
    <property type="term" value="C:endomembrane system"/>
    <property type="evidence" value="ECO:0007669"/>
    <property type="project" value="UniProtKB-SubCell"/>
</dbReference>
<dbReference type="HOGENOM" id="CLU_018035_1_1_1"/>
<dbReference type="Gene3D" id="1.10.472.80">
    <property type="entry name" value="Ypt/Rab-GAP domain of gyp1p, domain 3"/>
    <property type="match status" value="1"/>
</dbReference>
<dbReference type="Proteomes" id="UP000007875">
    <property type="component" value="Unassembled WGS sequence"/>
</dbReference>
<evidence type="ECO:0000256" key="11">
    <source>
        <dbReference type="ARBA" id="ARBA00034103"/>
    </source>
</evidence>
<dbReference type="PANTHER" id="PTHR23354">
    <property type="entry name" value="NUCLEOLAR PROTEIN 7/ESTROGEN RECEPTOR COACTIVATOR-RELATED"/>
    <property type="match status" value="1"/>
</dbReference>
<dbReference type="InterPro" id="IPR035969">
    <property type="entry name" value="Rab-GAP_TBC_sf"/>
</dbReference>
<name>H2YYE8_CIOSA</name>
<dbReference type="SMART" id="SM00164">
    <property type="entry name" value="TBC"/>
    <property type="match status" value="1"/>
</dbReference>
<dbReference type="GO" id="GO:0006979">
    <property type="term" value="P:response to oxidative stress"/>
    <property type="evidence" value="ECO:0007669"/>
    <property type="project" value="TreeGrafter"/>
</dbReference>
<dbReference type="STRING" id="51511.ENSCSAVP00000010359"/>
<dbReference type="PROSITE" id="PS51886">
    <property type="entry name" value="TLDC"/>
    <property type="match status" value="1"/>
</dbReference>
<evidence type="ECO:0000256" key="10">
    <source>
        <dbReference type="ARBA" id="ARBA00023329"/>
    </source>
</evidence>
<evidence type="ECO:0000313" key="15">
    <source>
        <dbReference type="Ensembl" id="ENSCSAVP00000010359.1"/>
    </source>
</evidence>
<evidence type="ECO:0000256" key="2">
    <source>
        <dbReference type="ARBA" id="ARBA00004173"/>
    </source>
</evidence>
<dbReference type="GO" id="GO:0045202">
    <property type="term" value="C:synapse"/>
    <property type="evidence" value="ECO:0007669"/>
    <property type="project" value="UniProtKB-SubCell"/>
</dbReference>
<evidence type="ECO:0000256" key="3">
    <source>
        <dbReference type="ARBA" id="ARBA00004184"/>
    </source>
</evidence>
<comment type="similarity">
    <text evidence="4">Belongs to the OXR1 family.</text>
</comment>
<keyword evidence="10" id="KW-0968">Cytoplasmic vesicle</keyword>
<reference evidence="16" key="1">
    <citation type="submission" date="2003-08" db="EMBL/GenBank/DDBJ databases">
        <authorList>
            <person name="Birren B."/>
            <person name="Nusbaum C."/>
            <person name="Abebe A."/>
            <person name="Abouelleil A."/>
            <person name="Adekoya E."/>
            <person name="Ait-zahra M."/>
            <person name="Allen N."/>
            <person name="Allen T."/>
            <person name="An P."/>
            <person name="Anderson M."/>
            <person name="Anderson S."/>
            <person name="Arachchi H."/>
            <person name="Armbruster J."/>
            <person name="Bachantsang P."/>
            <person name="Baldwin J."/>
            <person name="Barry A."/>
            <person name="Bayul T."/>
            <person name="Blitshsteyn B."/>
            <person name="Bloom T."/>
            <person name="Blye J."/>
            <person name="Boguslavskiy L."/>
            <person name="Borowsky M."/>
            <person name="Boukhgalter B."/>
            <person name="Brunache A."/>
            <person name="Butler J."/>
            <person name="Calixte N."/>
            <person name="Calvo S."/>
            <person name="Camarata J."/>
            <person name="Campo K."/>
            <person name="Chang J."/>
            <person name="Cheshatsang Y."/>
            <person name="Citroen M."/>
            <person name="Collymore A."/>
            <person name="Considine T."/>
            <person name="Cook A."/>
            <person name="Cooke P."/>
            <person name="Corum B."/>
            <person name="Cuomo C."/>
            <person name="David R."/>
            <person name="Dawoe T."/>
            <person name="Degray S."/>
            <person name="Dodge S."/>
            <person name="Dooley K."/>
            <person name="Dorje P."/>
            <person name="Dorjee K."/>
            <person name="Dorris L."/>
            <person name="Duffey N."/>
            <person name="Dupes A."/>
            <person name="Elkins T."/>
            <person name="Engels R."/>
            <person name="Erickson J."/>
            <person name="Farina A."/>
            <person name="Faro S."/>
            <person name="Ferreira P."/>
            <person name="Fischer H."/>
            <person name="Fitzgerald M."/>
            <person name="Foley K."/>
            <person name="Gage D."/>
            <person name="Galagan J."/>
            <person name="Gearin G."/>
            <person name="Gnerre S."/>
            <person name="Gnirke A."/>
            <person name="Goyette A."/>
            <person name="Graham J."/>
            <person name="Grandbois E."/>
            <person name="Gyaltsen K."/>
            <person name="Hafez N."/>
            <person name="Hagopian D."/>
            <person name="Hagos B."/>
            <person name="Hall J."/>
            <person name="Hatcher B."/>
            <person name="Heller A."/>
            <person name="Higgins H."/>
            <person name="Honan T."/>
            <person name="Horn A."/>
            <person name="Houde N."/>
            <person name="Hughes L."/>
            <person name="Hulme W."/>
            <person name="Husby E."/>
            <person name="Iliev I."/>
            <person name="Jaffe D."/>
            <person name="Jones C."/>
            <person name="Kamal M."/>
            <person name="Kamat A."/>
            <person name="Kamvysselis M."/>
            <person name="Karlsson E."/>
            <person name="Kells C."/>
            <person name="Kieu A."/>
            <person name="Kisner P."/>
            <person name="Kodira C."/>
            <person name="Kulbokas E."/>
            <person name="Labutti K."/>
            <person name="Lama D."/>
            <person name="Landers T."/>
            <person name="Leger J."/>
            <person name="Levine S."/>
            <person name="Lewis D."/>
            <person name="Lewis T."/>
            <person name="Lindblad-toh K."/>
            <person name="Liu X."/>
            <person name="Lokyitsang T."/>
            <person name="Lokyitsang Y."/>
            <person name="Lucien O."/>
            <person name="Lui A."/>
            <person name="Ma L.J."/>
            <person name="Mabbitt R."/>
            <person name="Macdonald J."/>
            <person name="Maclean C."/>
            <person name="Major J."/>
            <person name="Manning J."/>
            <person name="Marabella R."/>
            <person name="Maru K."/>
            <person name="Matthews C."/>
            <person name="Mauceli E."/>
            <person name="Mccarthy M."/>
            <person name="Mcdonough S."/>
            <person name="Mcghee T."/>
            <person name="Meldrim J."/>
            <person name="Meneus L."/>
            <person name="Mesirov J."/>
            <person name="Mihalev A."/>
            <person name="Mihova T."/>
            <person name="Mikkelsen T."/>
            <person name="Mlenga V."/>
            <person name="Moru K."/>
            <person name="Mozes J."/>
            <person name="Mulrain L."/>
            <person name="Munson G."/>
            <person name="Naylor J."/>
            <person name="Newes C."/>
            <person name="Nguyen C."/>
            <person name="Nguyen N."/>
            <person name="Nguyen T."/>
            <person name="Nicol R."/>
            <person name="Nielsen C."/>
            <person name="Nizzari M."/>
            <person name="Norbu C."/>
            <person name="Norbu N."/>
            <person name="O'donnell P."/>
            <person name="Okoawo O."/>
            <person name="O'leary S."/>
            <person name="Omotosho B."/>
            <person name="O'neill K."/>
            <person name="Osman S."/>
            <person name="Parker S."/>
            <person name="Perrin D."/>
            <person name="Phunkhang P."/>
            <person name="Piqani B."/>
            <person name="Purcell S."/>
            <person name="Rachupka T."/>
            <person name="Ramasamy U."/>
            <person name="Rameau R."/>
            <person name="Ray V."/>
            <person name="Raymond C."/>
            <person name="Retta R."/>
            <person name="Richardson S."/>
            <person name="Rise C."/>
            <person name="Rodriguez J."/>
            <person name="Rogers J."/>
            <person name="Rogov P."/>
            <person name="Rutman M."/>
            <person name="Schupbach R."/>
            <person name="Seaman C."/>
            <person name="Settipalli S."/>
            <person name="Sharpe T."/>
            <person name="Sheridan J."/>
            <person name="Sherpa N."/>
            <person name="Shi J."/>
            <person name="Smirnov S."/>
            <person name="Smith C."/>
            <person name="Sougnez C."/>
            <person name="Spencer B."/>
            <person name="Stalker J."/>
            <person name="Stange-thomann N."/>
            <person name="Stavropoulos S."/>
            <person name="Stetson K."/>
            <person name="Stone C."/>
            <person name="Stone S."/>
            <person name="Stubbs M."/>
            <person name="Talamas J."/>
            <person name="Tchuinga P."/>
            <person name="Tenzing P."/>
            <person name="Tesfaye S."/>
            <person name="Theodore J."/>
            <person name="Thoulutsang Y."/>
            <person name="Topham K."/>
            <person name="Towey S."/>
            <person name="Tsamla T."/>
            <person name="Tsomo N."/>
            <person name="Vallee D."/>
            <person name="Vassiliev H."/>
            <person name="Venkataraman V."/>
            <person name="Vinson J."/>
            <person name="Vo A."/>
            <person name="Wade C."/>
            <person name="Wang S."/>
            <person name="Wangchuk T."/>
            <person name="Wangdi T."/>
            <person name="Whittaker C."/>
            <person name="Wilkinson J."/>
            <person name="Wu Y."/>
            <person name="Wyman D."/>
            <person name="Yadav S."/>
            <person name="Yang S."/>
            <person name="Yang X."/>
            <person name="Yeager S."/>
            <person name="Yee E."/>
            <person name="Young G."/>
            <person name="Zainoun J."/>
            <person name="Zembeck L."/>
            <person name="Zimmer A."/>
            <person name="Zody M."/>
            <person name="Lander E."/>
        </authorList>
    </citation>
    <scope>NUCLEOTIDE SEQUENCE [LARGE SCALE GENOMIC DNA]</scope>
</reference>
<accession>H2YYE8</accession>
<comment type="subunit">
    <text evidence="5">Interacts with ARF6.</text>
</comment>
<dbReference type="eggNOG" id="KOG2801">
    <property type="taxonomic scope" value="Eukaryota"/>
</dbReference>
<dbReference type="OMA" id="WGRTEHC"/>
<sequence>NLTETPNKRSLKSHLRENLHAANHDIRSVLYKRLVRNIECNETLFEAQMYTDFANEHLMGVSGTPPPPSFAEEEEIPSFCLNQNGKETVTNILNCINSKFPQVTCCPLLPVAVAMFLHYDEDPAQVFAHACRLIFSTSKAVHYLDINKREVNASALVLKELTQKYSNSSYKSLLSLTSNPDNVYSQWIKCLFHGLPFSYVTVLFDMYLLEGYKALYRLSLSVLKFYRKIGIANATDIVSAVFQFNQKIEQKVSITLLFRKAFAFKLPPSKEIKKRHRKMYLSSAIPESTPKTRKNVWDYMTAVRRIKSEIVNETQLATLYSWLPETITLLNPVILFTTNKHGYNLSSFFSCCDSHEPTIFLIKTVSNEIIGAYLTSSWEERRQSKGYFGTGECFVFSLLPEAKVYKWSGIVGTSCLNRSVTPYPTSHRNDLFMMADEMGIKIGGGGGISISVDTSLLNGLSQRSTTFNNPSLVTTDNGSFVCSMIEVIGFENS</sequence>
<keyword evidence="7" id="KW-0770">Synapse</keyword>
<evidence type="ECO:0000256" key="12">
    <source>
        <dbReference type="ARBA" id="ARBA00040604"/>
    </source>
</evidence>
<comment type="function">
    <text evidence="13">May act as a GTPase-activating protein for Rab family protein(s). Involved in neuronal projections development, probably through a negative modulation of ARF6 function. Involved in the regulation of synaptic vesicle trafficking.</text>
</comment>
<dbReference type="InterPro" id="IPR006571">
    <property type="entry name" value="TLDc_dom"/>
</dbReference>